<gene>
    <name evidence="1" type="ORF">OAN307_c14060</name>
</gene>
<dbReference type="EMBL" id="CP003740">
    <property type="protein sequence ID" value="AGI67084.1"/>
    <property type="molecule type" value="Genomic_DNA"/>
</dbReference>
<dbReference type="KEGG" id="oat:OAN307_c14060"/>
<evidence type="ECO:0000313" key="1">
    <source>
        <dbReference type="EMBL" id="AGI67084.1"/>
    </source>
</evidence>
<sequence>MIDMKRVKYLKIDRGRYNYQRRVPKHLQPLFEETTWCRPCGNVTYAKAVQLVVGWAEEDDAFIDRMKDPTKFQSFKTNKRREHEDSEREFILPPTENYVPIVRIYGDLISPELIKRPFWRYAIQEIRLLDYLRNPAQPYKPELSTLALLHK</sequence>
<dbReference type="eggNOG" id="COG0582">
    <property type="taxonomic scope" value="Bacteria"/>
</dbReference>
<dbReference type="STRING" id="391626.OAN307_c14060"/>
<name>M9R389_9RHOB</name>
<dbReference type="HOGENOM" id="CLU_1729520_0_0_5"/>
<accession>M9R389</accession>
<dbReference type="AlphaFoldDB" id="M9R389"/>
<organism evidence="1 2">
    <name type="scientific">Octadecabacter antarcticus 307</name>
    <dbReference type="NCBI Taxonomy" id="391626"/>
    <lineage>
        <taxon>Bacteria</taxon>
        <taxon>Pseudomonadati</taxon>
        <taxon>Pseudomonadota</taxon>
        <taxon>Alphaproteobacteria</taxon>
        <taxon>Rhodobacterales</taxon>
        <taxon>Roseobacteraceae</taxon>
        <taxon>Octadecabacter</taxon>
    </lineage>
</organism>
<reference evidence="1 2" key="1">
    <citation type="journal article" date="2013" name="PLoS ONE">
        <title>Poles Apart: Arctic and Antarctic Octadecabacter strains Share High Genome Plasticity and a New Type of Xanthorhodopsin.</title>
        <authorList>
            <person name="Vollmers J."/>
            <person name="Voget S."/>
            <person name="Dietrich S."/>
            <person name="Gollnow K."/>
            <person name="Smits M."/>
            <person name="Meyer K."/>
            <person name="Brinkhoff T."/>
            <person name="Simon M."/>
            <person name="Daniel R."/>
        </authorList>
    </citation>
    <scope>NUCLEOTIDE SEQUENCE [LARGE SCALE GENOMIC DNA]</scope>
    <source>
        <strain evidence="1 2">307</strain>
    </source>
</reference>
<dbReference type="Proteomes" id="UP000005307">
    <property type="component" value="Chromosome"/>
</dbReference>
<proteinExistence type="predicted"/>
<keyword evidence="2" id="KW-1185">Reference proteome</keyword>
<evidence type="ECO:0000313" key="2">
    <source>
        <dbReference type="Proteomes" id="UP000005307"/>
    </source>
</evidence>
<protein>
    <submittedName>
        <fullName evidence="1">Uncharacterized protein</fullName>
    </submittedName>
</protein>